<accession>A0ABN2NBC2</accession>
<feature type="compositionally biased region" description="Basic residues" evidence="1">
    <location>
        <begin position="9"/>
        <end position="20"/>
    </location>
</feature>
<proteinExistence type="predicted"/>
<evidence type="ECO:0000313" key="4">
    <source>
        <dbReference type="Proteomes" id="UP001501094"/>
    </source>
</evidence>
<dbReference type="Pfam" id="PF13845">
    <property type="entry name" value="Septum_form"/>
    <property type="match status" value="1"/>
</dbReference>
<organism evidence="3 4">
    <name type="scientific">Myceligenerans crystallogenes</name>
    <dbReference type="NCBI Taxonomy" id="316335"/>
    <lineage>
        <taxon>Bacteria</taxon>
        <taxon>Bacillati</taxon>
        <taxon>Actinomycetota</taxon>
        <taxon>Actinomycetes</taxon>
        <taxon>Micrococcales</taxon>
        <taxon>Promicromonosporaceae</taxon>
        <taxon>Myceligenerans</taxon>
    </lineage>
</organism>
<evidence type="ECO:0000259" key="2">
    <source>
        <dbReference type="Pfam" id="PF13845"/>
    </source>
</evidence>
<protein>
    <recommendedName>
        <fullName evidence="2">Septum formation-related domain-containing protein</fullName>
    </recommendedName>
</protein>
<name>A0ABN2NBC2_9MICO</name>
<feature type="region of interest" description="Disordered" evidence="1">
    <location>
        <begin position="1"/>
        <end position="20"/>
    </location>
</feature>
<feature type="region of interest" description="Disordered" evidence="1">
    <location>
        <begin position="48"/>
        <end position="70"/>
    </location>
</feature>
<dbReference type="EMBL" id="BAAANL010000003">
    <property type="protein sequence ID" value="GAA1859693.1"/>
    <property type="molecule type" value="Genomic_DNA"/>
</dbReference>
<evidence type="ECO:0000313" key="3">
    <source>
        <dbReference type="EMBL" id="GAA1859693.1"/>
    </source>
</evidence>
<feature type="compositionally biased region" description="Polar residues" evidence="1">
    <location>
        <begin position="61"/>
        <end position="70"/>
    </location>
</feature>
<comment type="caution">
    <text evidence="3">The sequence shown here is derived from an EMBL/GenBank/DDBJ whole genome shotgun (WGS) entry which is preliminary data.</text>
</comment>
<dbReference type="Proteomes" id="UP001501094">
    <property type="component" value="Unassembled WGS sequence"/>
</dbReference>
<dbReference type="InterPro" id="IPR026004">
    <property type="entry name" value="Septum_form"/>
</dbReference>
<feature type="domain" description="Septum formation-related" evidence="2">
    <location>
        <begin position="77"/>
        <end position="176"/>
    </location>
</feature>
<keyword evidence="4" id="KW-1185">Reference proteome</keyword>
<sequence length="184" mass="19674">MFLRTTSPVRRRRPGRRSTRQRLAALGATALLAGTLTGCSAVEGLLGGGGGEPEVTRDSEGQVTAETTTAPGAAQVGDCLGTIPQGTFTELPVVPCDKEHRGEIYAEKKLPEGKFPGDKQVADEGNTFCKAEFATFVGMPFDESELYFVAFYPTKGSWAENDRLIQCVLEAEKPTTGTLEGAER</sequence>
<dbReference type="RefSeq" id="WP_344101468.1">
    <property type="nucleotide sequence ID" value="NZ_BAAANL010000003.1"/>
</dbReference>
<gene>
    <name evidence="3" type="ORF">GCM10009751_16450</name>
</gene>
<evidence type="ECO:0000256" key="1">
    <source>
        <dbReference type="SAM" id="MobiDB-lite"/>
    </source>
</evidence>
<reference evidence="3 4" key="1">
    <citation type="journal article" date="2019" name="Int. J. Syst. Evol. Microbiol.">
        <title>The Global Catalogue of Microorganisms (GCM) 10K type strain sequencing project: providing services to taxonomists for standard genome sequencing and annotation.</title>
        <authorList>
            <consortium name="The Broad Institute Genomics Platform"/>
            <consortium name="The Broad Institute Genome Sequencing Center for Infectious Disease"/>
            <person name="Wu L."/>
            <person name="Ma J."/>
        </authorList>
    </citation>
    <scope>NUCLEOTIDE SEQUENCE [LARGE SCALE GENOMIC DNA]</scope>
    <source>
        <strain evidence="3 4">JCM 14326</strain>
    </source>
</reference>